<organism evidence="6 7">
    <name type="scientific">Acetivibrio saccincola</name>
    <dbReference type="NCBI Taxonomy" id="1677857"/>
    <lineage>
        <taxon>Bacteria</taxon>
        <taxon>Bacillati</taxon>
        <taxon>Bacillota</taxon>
        <taxon>Clostridia</taxon>
        <taxon>Eubacteriales</taxon>
        <taxon>Oscillospiraceae</taxon>
        <taxon>Acetivibrio</taxon>
    </lineage>
</organism>
<keyword evidence="1" id="KW-0677">Repeat</keyword>
<dbReference type="KEGG" id="hsc:HVS_12885"/>
<dbReference type="PROSITE" id="PS00211">
    <property type="entry name" value="ABC_TRANSPORTER_1"/>
    <property type="match status" value="2"/>
</dbReference>
<dbReference type="Proteomes" id="UP000233534">
    <property type="component" value="Chromosome"/>
</dbReference>
<evidence type="ECO:0000313" key="6">
    <source>
        <dbReference type="EMBL" id="AUG58450.1"/>
    </source>
</evidence>
<accession>A0A2K9ESD3</accession>
<dbReference type="PANTHER" id="PTHR42855:SF2">
    <property type="entry name" value="DRUG RESISTANCE ABC TRANSPORTER,ATP-BINDING PROTEIN"/>
    <property type="match status" value="1"/>
</dbReference>
<keyword evidence="2" id="KW-0547">Nucleotide-binding</keyword>
<evidence type="ECO:0000259" key="5">
    <source>
        <dbReference type="PROSITE" id="PS50893"/>
    </source>
</evidence>
<name>A0A2K9ESD3_9FIRM</name>
<dbReference type="GO" id="GO:0003677">
    <property type="term" value="F:DNA binding"/>
    <property type="evidence" value="ECO:0007669"/>
    <property type="project" value="InterPro"/>
</dbReference>
<feature type="domain" description="ABC transporter" evidence="5">
    <location>
        <begin position="333"/>
        <end position="546"/>
    </location>
</feature>
<feature type="domain" description="ABC transporter" evidence="5">
    <location>
        <begin position="7"/>
        <end position="263"/>
    </location>
</feature>
<feature type="coiled-coil region" evidence="4">
    <location>
        <begin position="566"/>
        <end position="640"/>
    </location>
</feature>
<dbReference type="PANTHER" id="PTHR42855">
    <property type="entry name" value="ABC TRANSPORTER ATP-BINDING SUBUNIT"/>
    <property type="match status" value="1"/>
</dbReference>
<evidence type="ECO:0000256" key="4">
    <source>
        <dbReference type="SAM" id="Coils"/>
    </source>
</evidence>
<dbReference type="SUPFAM" id="SSF52540">
    <property type="entry name" value="P-loop containing nucleoside triphosphate hydrolases"/>
    <property type="match status" value="2"/>
</dbReference>
<evidence type="ECO:0000256" key="3">
    <source>
        <dbReference type="ARBA" id="ARBA00022840"/>
    </source>
</evidence>
<dbReference type="Pfam" id="PF00005">
    <property type="entry name" value="ABC_tran"/>
    <property type="match status" value="2"/>
</dbReference>
<dbReference type="FunFam" id="3.40.50.300:FF:000011">
    <property type="entry name" value="Putative ABC transporter ATP-binding component"/>
    <property type="match status" value="1"/>
</dbReference>
<dbReference type="AlphaFoldDB" id="A0A2K9ESD3"/>
<dbReference type="GO" id="GO:0016887">
    <property type="term" value="F:ATP hydrolysis activity"/>
    <property type="evidence" value="ECO:0007669"/>
    <property type="project" value="InterPro"/>
</dbReference>
<dbReference type="InterPro" id="IPR003593">
    <property type="entry name" value="AAA+_ATPase"/>
</dbReference>
<keyword evidence="4" id="KW-0175">Coiled coil</keyword>
<dbReference type="InterPro" id="IPR032781">
    <property type="entry name" value="ABC_tran_Xtn"/>
</dbReference>
<dbReference type="InterPro" id="IPR003439">
    <property type="entry name" value="ABC_transporter-like_ATP-bd"/>
</dbReference>
<dbReference type="GO" id="GO:0005524">
    <property type="term" value="F:ATP binding"/>
    <property type="evidence" value="ECO:0007669"/>
    <property type="project" value="UniProtKB-KW"/>
</dbReference>
<dbReference type="InterPro" id="IPR051309">
    <property type="entry name" value="ABCF_ATPase"/>
</dbReference>
<evidence type="ECO:0000256" key="2">
    <source>
        <dbReference type="ARBA" id="ARBA00022741"/>
    </source>
</evidence>
<proteinExistence type="predicted"/>
<dbReference type="Gene3D" id="3.40.50.300">
    <property type="entry name" value="P-loop containing nucleotide triphosphate hydrolases"/>
    <property type="match status" value="2"/>
</dbReference>
<dbReference type="EMBL" id="CP025197">
    <property type="protein sequence ID" value="AUG58450.1"/>
    <property type="molecule type" value="Genomic_DNA"/>
</dbReference>
<dbReference type="InterPro" id="IPR032524">
    <property type="entry name" value="ABC_tran_C"/>
</dbReference>
<reference evidence="6 7" key="1">
    <citation type="submission" date="2017-12" db="EMBL/GenBank/DDBJ databases">
        <title>Complete genome sequence of Herbivorax saccincola GGR1, a novel Cellulosome-producing hydrolytic bacterium in a thermophilic biogas plant, established by Illumina and Nanopore MinION sequencing.</title>
        <authorList>
            <person name="Pechtl A."/>
            <person name="Ruckert C."/>
            <person name="Koeck D.E."/>
            <person name="Maus I."/>
            <person name="Winkler A."/>
            <person name="Kalinowski J."/>
            <person name="Puhler A."/>
            <person name="Schwarz W.W."/>
            <person name="Zverlov V.V."/>
            <person name="Schluter A."/>
            <person name="Liebl W."/>
        </authorList>
    </citation>
    <scope>NUCLEOTIDE SEQUENCE [LARGE SCALE GENOMIC DNA]</scope>
    <source>
        <strain evidence="7">SR1</strain>
    </source>
</reference>
<dbReference type="FunFam" id="3.40.50.300:FF:000309">
    <property type="entry name" value="ABC transporter ATP-binding protein"/>
    <property type="match status" value="1"/>
</dbReference>
<dbReference type="SMART" id="SM00382">
    <property type="entry name" value="AAA"/>
    <property type="match status" value="2"/>
</dbReference>
<dbReference type="InterPro" id="IPR027417">
    <property type="entry name" value="P-loop_NTPase"/>
</dbReference>
<sequence length="647" mass="74461">MIAIIILSCNKINFSFGINKILDNVSFSIKNTDKTGIVGVNGAGKTTLFKILTSEYTPESGEIYIAKDLNIGYLEQNSGLDENNTLLEEVLTVYSHFIDMEARIKELEKCISTEKNEEVLNAYMKEYSRLSEDFSMLGGFEYNSRAKGVLKGLGFSEEDFDLKVGKLSGGQKTRLSLSKLLLKEPDLLLLDEPTNHLDISAVEWLENFLKEYKKSVMVISHDRFFIDKVADKILEIENRHVKLYNGNYSDYIKQKALDREIQQKHYEQQQKEIAKMEVFIEQQKRWNRERNIIAAESRQKAIDRMEKIEKPEKLPDKIKVKFKSNISSGKDVLFVENLSMEFPGKPLFKDLSFNVRKGEKIFILGANGTGKTTLLKILTGNLKQTSGNFRYGYNVEMSYYDQEQESLDPDNTVLDEVWDASPDILQTEIRNALAIFLFKGEDVFKRISDLSGGEKSRVALIKIMLSGSNLLLLDEPTNHLDINSREVLEESLSDFDGTLIVVSHDRYFINKLATRIIYIENESSILDFNGNYEDFLSYRNRINASNENSENTNKKISSGKLQHLASKEEKARKRRLEKLILNTEKRIFQVESRLDEINKKMQSEEVASDHVKLMELNKEHDELNKELEELYKTWEEASLEASNYSSP</sequence>
<evidence type="ECO:0000256" key="1">
    <source>
        <dbReference type="ARBA" id="ARBA00022737"/>
    </source>
</evidence>
<keyword evidence="7" id="KW-1185">Reference proteome</keyword>
<dbReference type="Pfam" id="PF16326">
    <property type="entry name" value="ABC_tran_CTD"/>
    <property type="match status" value="1"/>
</dbReference>
<dbReference type="PROSITE" id="PS50893">
    <property type="entry name" value="ABC_TRANSPORTER_2"/>
    <property type="match status" value="2"/>
</dbReference>
<gene>
    <name evidence="6" type="primary">yheS2</name>
    <name evidence="6" type="ORF">HVS_12885</name>
</gene>
<keyword evidence="3 6" id="KW-0067">ATP-binding</keyword>
<dbReference type="Pfam" id="PF12848">
    <property type="entry name" value="ABC_tran_Xtn"/>
    <property type="match status" value="1"/>
</dbReference>
<evidence type="ECO:0000313" key="7">
    <source>
        <dbReference type="Proteomes" id="UP000233534"/>
    </source>
</evidence>
<dbReference type="CDD" id="cd03221">
    <property type="entry name" value="ABCF_EF-3"/>
    <property type="match status" value="2"/>
</dbReference>
<protein>
    <submittedName>
        <fullName evidence="6">Putative ABC transporter ATP-binding protein YheS</fullName>
    </submittedName>
</protein>
<dbReference type="InterPro" id="IPR017871">
    <property type="entry name" value="ABC_transporter-like_CS"/>
</dbReference>